<proteinExistence type="predicted"/>
<keyword evidence="1" id="KW-0812">Transmembrane</keyword>
<evidence type="ECO:0000313" key="2">
    <source>
        <dbReference type="EMBL" id="RDW74869.1"/>
    </source>
</evidence>
<feature type="transmembrane region" description="Helical" evidence="1">
    <location>
        <begin position="65"/>
        <end position="84"/>
    </location>
</feature>
<keyword evidence="1" id="KW-0472">Membrane</keyword>
<protein>
    <submittedName>
        <fullName evidence="2">Uncharacterized protein</fullName>
    </submittedName>
</protein>
<keyword evidence="3" id="KW-1185">Reference proteome</keyword>
<name>A0A3D8RLF6_9HELO</name>
<evidence type="ECO:0000313" key="3">
    <source>
        <dbReference type="Proteomes" id="UP000256645"/>
    </source>
</evidence>
<feature type="transmembrane region" description="Helical" evidence="1">
    <location>
        <begin position="211"/>
        <end position="234"/>
    </location>
</feature>
<feature type="transmembrane region" description="Helical" evidence="1">
    <location>
        <begin position="96"/>
        <end position="121"/>
    </location>
</feature>
<feature type="transmembrane region" description="Helical" evidence="1">
    <location>
        <begin position="168"/>
        <end position="191"/>
    </location>
</feature>
<feature type="transmembrane region" description="Helical" evidence="1">
    <location>
        <begin position="35"/>
        <end position="53"/>
    </location>
</feature>
<accession>A0A3D8RLF6</accession>
<evidence type="ECO:0000256" key="1">
    <source>
        <dbReference type="SAM" id="Phobius"/>
    </source>
</evidence>
<dbReference type="AlphaFoldDB" id="A0A3D8RLF6"/>
<gene>
    <name evidence="2" type="ORF">BP6252_06011</name>
</gene>
<keyword evidence="1" id="KW-1133">Transmembrane helix</keyword>
<organism evidence="2 3">
    <name type="scientific">Coleophoma cylindrospora</name>
    <dbReference type="NCBI Taxonomy" id="1849047"/>
    <lineage>
        <taxon>Eukaryota</taxon>
        <taxon>Fungi</taxon>
        <taxon>Dikarya</taxon>
        <taxon>Ascomycota</taxon>
        <taxon>Pezizomycotina</taxon>
        <taxon>Leotiomycetes</taxon>
        <taxon>Helotiales</taxon>
        <taxon>Dermateaceae</taxon>
        <taxon>Coleophoma</taxon>
    </lineage>
</organism>
<comment type="caution">
    <text evidence="2">The sequence shown here is derived from an EMBL/GenBank/DDBJ whole genome shotgun (WGS) entry which is preliminary data.</text>
</comment>
<dbReference type="OrthoDB" id="5287295at2759"/>
<dbReference type="Proteomes" id="UP000256645">
    <property type="component" value="Unassembled WGS sequence"/>
</dbReference>
<dbReference type="EMBL" id="PDLM01000006">
    <property type="protein sequence ID" value="RDW74869.1"/>
    <property type="molecule type" value="Genomic_DNA"/>
</dbReference>
<reference evidence="2 3" key="1">
    <citation type="journal article" date="2018" name="IMA Fungus">
        <title>IMA Genome-F 9: Draft genome sequence of Annulohypoxylon stygium, Aspergillus mulundensis, Berkeleyomyces basicola (syn. Thielaviopsis basicola), Ceratocystis smalleyi, two Cercospora beticola strains, Coleophoma cylindrospora, Fusarium fracticaudum, Phialophora cf. hyalina, and Morchella septimelata.</title>
        <authorList>
            <person name="Wingfield B.D."/>
            <person name="Bills G.F."/>
            <person name="Dong Y."/>
            <person name="Huang W."/>
            <person name="Nel W.J."/>
            <person name="Swalarsk-Parry B.S."/>
            <person name="Vaghefi N."/>
            <person name="Wilken P.M."/>
            <person name="An Z."/>
            <person name="de Beer Z.W."/>
            <person name="De Vos L."/>
            <person name="Chen L."/>
            <person name="Duong T.A."/>
            <person name="Gao Y."/>
            <person name="Hammerbacher A."/>
            <person name="Kikkert J.R."/>
            <person name="Li Y."/>
            <person name="Li H."/>
            <person name="Li K."/>
            <person name="Li Q."/>
            <person name="Liu X."/>
            <person name="Ma X."/>
            <person name="Naidoo K."/>
            <person name="Pethybridge S.J."/>
            <person name="Sun J."/>
            <person name="Steenkamp E.T."/>
            <person name="van der Nest M.A."/>
            <person name="van Wyk S."/>
            <person name="Wingfield M.J."/>
            <person name="Xiong C."/>
            <person name="Yue Q."/>
            <person name="Zhang X."/>
        </authorList>
    </citation>
    <scope>NUCLEOTIDE SEQUENCE [LARGE SCALE GENOMIC DNA]</scope>
    <source>
        <strain evidence="2 3">BP6252</strain>
    </source>
</reference>
<sequence>MLTRDAVVPWVFPADSTSLSGTDGMAEFYTYNADALYILFWAVTLFCGTWRINTQPAWLGDFSKYTGVVAKVFAIVFPAIILGVAQIKPIASHEVIFAVLCNACLVVSATVGAVLISLTLYRFVQSRRLLNGSTGATDYYTHSRSMTNGGGPDQNLSKRKQRAIDRVIIIRFTVAFILISIFEICDIVIQIRSFQSAGVASGAQASDYSNSGAIGDIVTFLPGVTIPLVAWAIWGTKRTYLAETKALLAFLFCRCCCFSRRRRSVGSSIRRINSGDNSWELSGTVASGARRDSLGRLETDKHRGSVMVSHGDHDFSRSVGGQTIRIQTEVMVTR</sequence>